<protein>
    <recommendedName>
        <fullName evidence="2">DET1- and DDB1-associated protein 1 domain-containing protein</fullName>
    </recommendedName>
</protein>
<dbReference type="OrthoDB" id="10166574at2759"/>
<organism evidence="3">
    <name type="scientific">Oikopleura dioica</name>
    <name type="common">Tunicate</name>
    <dbReference type="NCBI Taxonomy" id="34765"/>
    <lineage>
        <taxon>Eukaryota</taxon>
        <taxon>Metazoa</taxon>
        <taxon>Chordata</taxon>
        <taxon>Tunicata</taxon>
        <taxon>Appendicularia</taxon>
        <taxon>Copelata</taxon>
        <taxon>Oikopleuridae</taxon>
        <taxon>Oikopleura</taxon>
    </lineage>
</organism>
<gene>
    <name evidence="3" type="ORF">GSOID_T00017870001</name>
</gene>
<dbReference type="InParanoid" id="E4X3M7"/>
<evidence type="ECO:0000259" key="2">
    <source>
        <dbReference type="Pfam" id="PF10172"/>
    </source>
</evidence>
<feature type="region of interest" description="Disordered" evidence="1">
    <location>
        <begin position="160"/>
        <end position="189"/>
    </location>
</feature>
<reference evidence="3" key="1">
    <citation type="journal article" date="2010" name="Science">
        <title>Plasticity of animal genome architecture unmasked by rapid evolution of a pelagic tunicate.</title>
        <authorList>
            <person name="Denoeud F."/>
            <person name="Henriet S."/>
            <person name="Mungpakdee S."/>
            <person name="Aury J.M."/>
            <person name="Da Silva C."/>
            <person name="Brinkmann H."/>
            <person name="Mikhaleva J."/>
            <person name="Olsen L.C."/>
            <person name="Jubin C."/>
            <person name="Canestro C."/>
            <person name="Bouquet J.M."/>
            <person name="Danks G."/>
            <person name="Poulain J."/>
            <person name="Campsteijn C."/>
            <person name="Adamski M."/>
            <person name="Cross I."/>
            <person name="Yadetie F."/>
            <person name="Muffato M."/>
            <person name="Louis A."/>
            <person name="Butcher S."/>
            <person name="Tsagkogeorga G."/>
            <person name="Konrad A."/>
            <person name="Singh S."/>
            <person name="Jensen M.F."/>
            <person name="Cong E.H."/>
            <person name="Eikeseth-Otteraa H."/>
            <person name="Noel B."/>
            <person name="Anthouard V."/>
            <person name="Porcel B.M."/>
            <person name="Kachouri-Lafond R."/>
            <person name="Nishino A."/>
            <person name="Ugolini M."/>
            <person name="Chourrout P."/>
            <person name="Nishida H."/>
            <person name="Aasland R."/>
            <person name="Huzurbazar S."/>
            <person name="Westhof E."/>
            <person name="Delsuc F."/>
            <person name="Lehrach H."/>
            <person name="Reinhardt R."/>
            <person name="Weissenbach J."/>
            <person name="Roy S.W."/>
            <person name="Artiguenave F."/>
            <person name="Postlethwait J.H."/>
            <person name="Manak J.R."/>
            <person name="Thompson E.M."/>
            <person name="Jaillon O."/>
            <person name="Du Pasquier L."/>
            <person name="Boudinot P."/>
            <person name="Liberles D.A."/>
            <person name="Volff J.N."/>
            <person name="Philippe H."/>
            <person name="Lenhard B."/>
            <person name="Roest Crollius H."/>
            <person name="Wincker P."/>
            <person name="Chourrout D."/>
        </authorList>
    </citation>
    <scope>NUCLEOTIDE SEQUENCE [LARGE SCALE GENOMIC DNA]</scope>
</reference>
<sequence>MNMFWANLDPLRSVARQSFRSRPRPRSIFFFILRFSCFSGTRHPPKVRHFPIFLPGAPLRVIGQNAPIPPRLLLELIVEEKHWRKLEERKQRTEMNSMLEDFPCRNVQNFSKAKINSAPERASKSPETFPKYIHYEDNDNAQKIVKDHPNLYQKYMHKQMELQREKERPERKRAANNQNGQQTKVRKSQ</sequence>
<evidence type="ECO:0000313" key="3">
    <source>
        <dbReference type="EMBL" id="CBY18231.1"/>
    </source>
</evidence>
<dbReference type="Proteomes" id="UP000001307">
    <property type="component" value="Unassembled WGS sequence"/>
</dbReference>
<evidence type="ECO:0000256" key="1">
    <source>
        <dbReference type="SAM" id="MobiDB-lite"/>
    </source>
</evidence>
<keyword evidence="4" id="KW-1185">Reference proteome</keyword>
<name>E4X3M7_OIKDI</name>
<feature type="compositionally biased region" description="Basic and acidic residues" evidence="1">
    <location>
        <begin position="160"/>
        <end position="173"/>
    </location>
</feature>
<proteinExistence type="predicted"/>
<accession>E4X3M7</accession>
<dbReference type="Pfam" id="PF10172">
    <property type="entry name" value="DDA1"/>
    <property type="match status" value="1"/>
</dbReference>
<feature type="domain" description="DET1- and DDB1-associated protein 1" evidence="2">
    <location>
        <begin position="97"/>
        <end position="161"/>
    </location>
</feature>
<dbReference type="EMBL" id="FN653023">
    <property type="protein sequence ID" value="CBY18231.1"/>
    <property type="molecule type" value="Genomic_DNA"/>
</dbReference>
<evidence type="ECO:0000313" key="4">
    <source>
        <dbReference type="Proteomes" id="UP000001307"/>
    </source>
</evidence>
<dbReference type="AlphaFoldDB" id="E4X3M7"/>
<dbReference type="InterPro" id="IPR018276">
    <property type="entry name" value="DDA1_dom"/>
</dbReference>